<dbReference type="Pfam" id="PF00795">
    <property type="entry name" value="CN_hydrolase"/>
    <property type="match status" value="1"/>
</dbReference>
<keyword evidence="1 3" id="KW-0378">Hydrolase</keyword>
<organism evidence="3 4">
    <name type="scientific">Gordonia hankookensis</name>
    <dbReference type="NCBI Taxonomy" id="589403"/>
    <lineage>
        <taxon>Bacteria</taxon>
        <taxon>Bacillati</taxon>
        <taxon>Actinomycetota</taxon>
        <taxon>Actinomycetes</taxon>
        <taxon>Mycobacteriales</taxon>
        <taxon>Gordoniaceae</taxon>
        <taxon>Gordonia</taxon>
    </lineage>
</organism>
<accession>A0ABR7WFP0</accession>
<name>A0ABR7WFP0_9ACTN</name>
<gene>
    <name evidence="3" type="ORF">IDF66_13550</name>
</gene>
<dbReference type="Gene3D" id="3.60.110.10">
    <property type="entry name" value="Carbon-nitrogen hydrolase"/>
    <property type="match status" value="1"/>
</dbReference>
<dbReference type="PANTHER" id="PTHR43674">
    <property type="entry name" value="NITRILASE C965.09-RELATED"/>
    <property type="match status" value="1"/>
</dbReference>
<dbReference type="InterPro" id="IPR036526">
    <property type="entry name" value="C-N_Hydrolase_sf"/>
</dbReference>
<dbReference type="NCBIfam" id="NF009803">
    <property type="entry name" value="PRK13287.1"/>
    <property type="match status" value="1"/>
</dbReference>
<dbReference type="PANTHER" id="PTHR43674:SF15">
    <property type="entry name" value="FORMAMIDASE"/>
    <property type="match status" value="1"/>
</dbReference>
<sequence>MTGLDGLNPTSGALVLGLVQARVPTVSGSADLKATAERLADQVRRAKKGMPTIDLVVMPEYSINGLDPDTWLDDSLLCDRDGPEMAVLADACREAGVWGCFSIMERNPDGAPWNSGIIVDDHGSERLYYRKMHPWVPAEPWAPGDLGIPVCDGPAGSRLALIICHDGMLPEMAREAAYKGANVILRTAGYTYPIRQSWQITNQANAFQNLAYTASVALAGPDQNNIWSQGEAMVCDVDGTVLVHGDGIPDRVVTAEVVPARADAARRRWGVENNIYQLGHRGYTAVAGGAGDCPYTFMRDLVAGEYAVPWENEVEHVDGTGAGWGPPESVRAR</sequence>
<dbReference type="InterPro" id="IPR003010">
    <property type="entry name" value="C-N_Hydrolase"/>
</dbReference>
<dbReference type="EC" id="3.5.1.49" evidence="3"/>
<dbReference type="SUPFAM" id="SSF56317">
    <property type="entry name" value="Carbon-nitrogen hydrolase"/>
    <property type="match status" value="1"/>
</dbReference>
<evidence type="ECO:0000313" key="4">
    <source>
        <dbReference type="Proteomes" id="UP000602395"/>
    </source>
</evidence>
<protein>
    <submittedName>
        <fullName evidence="3">Formamidase</fullName>
        <ecNumber evidence="3">3.5.1.49</ecNumber>
    </submittedName>
</protein>
<evidence type="ECO:0000256" key="1">
    <source>
        <dbReference type="ARBA" id="ARBA00022801"/>
    </source>
</evidence>
<dbReference type="GO" id="GO:0004328">
    <property type="term" value="F:formamidase activity"/>
    <property type="evidence" value="ECO:0007669"/>
    <property type="project" value="UniProtKB-EC"/>
</dbReference>
<feature type="domain" description="CN hydrolase" evidence="2">
    <location>
        <begin position="14"/>
        <end position="259"/>
    </location>
</feature>
<proteinExistence type="predicted"/>
<dbReference type="PROSITE" id="PS50263">
    <property type="entry name" value="CN_HYDROLASE"/>
    <property type="match status" value="1"/>
</dbReference>
<dbReference type="CDD" id="cd07565">
    <property type="entry name" value="aliphatic_amidase"/>
    <property type="match status" value="1"/>
</dbReference>
<dbReference type="InterPro" id="IPR050345">
    <property type="entry name" value="Aliph_Amidase/BUP"/>
</dbReference>
<reference evidence="3 4" key="1">
    <citation type="submission" date="2020-09" db="EMBL/GenBank/DDBJ databases">
        <title>Novel species in genus Gordonia.</title>
        <authorList>
            <person name="Zhang G."/>
        </authorList>
    </citation>
    <scope>NUCLEOTIDE SEQUENCE [LARGE SCALE GENOMIC DNA]</scope>
    <source>
        <strain evidence="3 4">ON-33</strain>
    </source>
</reference>
<keyword evidence="4" id="KW-1185">Reference proteome</keyword>
<dbReference type="RefSeq" id="WP_190267225.1">
    <property type="nucleotide sequence ID" value="NZ_BAABAD010000004.1"/>
</dbReference>
<dbReference type="EMBL" id="JACWMS010000002">
    <property type="protein sequence ID" value="MBD1320607.1"/>
    <property type="molecule type" value="Genomic_DNA"/>
</dbReference>
<dbReference type="Proteomes" id="UP000602395">
    <property type="component" value="Unassembled WGS sequence"/>
</dbReference>
<comment type="caution">
    <text evidence="3">The sequence shown here is derived from an EMBL/GenBank/DDBJ whole genome shotgun (WGS) entry which is preliminary data.</text>
</comment>
<evidence type="ECO:0000313" key="3">
    <source>
        <dbReference type="EMBL" id="MBD1320607.1"/>
    </source>
</evidence>
<evidence type="ECO:0000259" key="2">
    <source>
        <dbReference type="PROSITE" id="PS50263"/>
    </source>
</evidence>